<dbReference type="Proteomes" id="UP001589862">
    <property type="component" value="Unassembled WGS sequence"/>
</dbReference>
<feature type="transmembrane region" description="Helical" evidence="8">
    <location>
        <begin position="245"/>
        <end position="272"/>
    </location>
</feature>
<keyword evidence="7 8" id="KW-0472">Membrane</keyword>
<evidence type="ECO:0000256" key="8">
    <source>
        <dbReference type="SAM" id="Phobius"/>
    </source>
</evidence>
<reference evidence="9 10" key="1">
    <citation type="submission" date="2024-09" db="EMBL/GenBank/DDBJ databases">
        <authorList>
            <person name="Sun Q."/>
            <person name="Mori K."/>
        </authorList>
    </citation>
    <scope>NUCLEOTIDE SEQUENCE [LARGE SCALE GENOMIC DNA]</scope>
    <source>
        <strain evidence="9 10">NCAIM B.02604</strain>
    </source>
</reference>
<feature type="transmembrane region" description="Helical" evidence="8">
    <location>
        <begin position="94"/>
        <end position="115"/>
    </location>
</feature>
<evidence type="ECO:0000256" key="1">
    <source>
        <dbReference type="ARBA" id="ARBA00004651"/>
    </source>
</evidence>
<dbReference type="RefSeq" id="WP_377460573.1">
    <property type="nucleotide sequence ID" value="NZ_JBHLUB010000032.1"/>
</dbReference>
<evidence type="ECO:0000256" key="7">
    <source>
        <dbReference type="ARBA" id="ARBA00023136"/>
    </source>
</evidence>
<keyword evidence="3" id="KW-0813">Transport</keyword>
<dbReference type="InterPro" id="IPR000522">
    <property type="entry name" value="ABC_transptr_permease_BtuC"/>
</dbReference>
<evidence type="ECO:0000256" key="5">
    <source>
        <dbReference type="ARBA" id="ARBA00022692"/>
    </source>
</evidence>
<dbReference type="SUPFAM" id="SSF81345">
    <property type="entry name" value="ABC transporter involved in vitamin B12 uptake, BtuC"/>
    <property type="match status" value="1"/>
</dbReference>
<comment type="caution">
    <text evidence="9">The sequence shown here is derived from an EMBL/GenBank/DDBJ whole genome shotgun (WGS) entry which is preliminary data.</text>
</comment>
<organism evidence="9 10">
    <name type="scientific">Micrococcoides hystricis</name>
    <dbReference type="NCBI Taxonomy" id="1572761"/>
    <lineage>
        <taxon>Bacteria</taxon>
        <taxon>Bacillati</taxon>
        <taxon>Actinomycetota</taxon>
        <taxon>Actinomycetes</taxon>
        <taxon>Micrococcales</taxon>
        <taxon>Micrococcaceae</taxon>
        <taxon>Micrococcoides</taxon>
    </lineage>
</organism>
<protein>
    <submittedName>
        <fullName evidence="9">FecCD family ABC transporter permease</fullName>
    </submittedName>
</protein>
<feature type="transmembrane region" description="Helical" evidence="8">
    <location>
        <begin position="195"/>
        <end position="217"/>
    </location>
</feature>
<keyword evidence="5 8" id="KW-0812">Transmembrane</keyword>
<comment type="subcellular location">
    <subcellularLocation>
        <location evidence="1">Cell membrane</location>
        <topology evidence="1">Multi-pass membrane protein</topology>
    </subcellularLocation>
</comment>
<accession>A0ABV6PCY1</accession>
<evidence type="ECO:0000256" key="6">
    <source>
        <dbReference type="ARBA" id="ARBA00022989"/>
    </source>
</evidence>
<proteinExistence type="inferred from homology"/>
<comment type="similarity">
    <text evidence="2">Belongs to the binding-protein-dependent transport system permease family. FecCD subfamily.</text>
</comment>
<name>A0ABV6PCY1_9MICC</name>
<gene>
    <name evidence="9" type="ORF">ACFFFR_11430</name>
</gene>
<feature type="transmembrane region" description="Helical" evidence="8">
    <location>
        <begin position="315"/>
        <end position="332"/>
    </location>
</feature>
<dbReference type="Gene3D" id="1.10.3470.10">
    <property type="entry name" value="ABC transporter involved in vitamin B12 uptake, BtuC"/>
    <property type="match status" value="1"/>
</dbReference>
<sequence length="339" mass="34738">MTTVAPRLVLFGLALLTPLVGLFAIGLGQLSLGPTDVVRTLWDGPTSIVTEGLATTVVWQLRVPRVLVGLCVGAILAASGAALQAIVRNDLADPYLLGVSSGASFGAAVVLASGIGVVGAVVGAAGGAFLGALAALALVLVILGNRQLSSSRLVLAGLTVGYFLSALTNLVVALSDQRDAVRAIMFWMLGSLGKSSWDQVPLVLIVTVLATALLLLWGRRLDAIGLGDDVARSLGVDPLRVRRSVAIVVAIAVAAAVSVSGAIGFVGLVIPHLARQLVGATHRLLIPASALLGASVLVLADALARTVLAPREIPLGILTALVGTPLLMYMLHRRRQQLN</sequence>
<dbReference type="InterPro" id="IPR037294">
    <property type="entry name" value="ABC_BtuC-like"/>
</dbReference>
<keyword evidence="4" id="KW-1003">Cell membrane</keyword>
<keyword evidence="6 8" id="KW-1133">Transmembrane helix</keyword>
<evidence type="ECO:0000256" key="3">
    <source>
        <dbReference type="ARBA" id="ARBA00022448"/>
    </source>
</evidence>
<dbReference type="PANTHER" id="PTHR30472:SF25">
    <property type="entry name" value="ABC TRANSPORTER PERMEASE PROTEIN MJ0876-RELATED"/>
    <property type="match status" value="1"/>
</dbReference>
<dbReference type="CDD" id="cd06550">
    <property type="entry name" value="TM_ABC_iron-siderophores_like"/>
    <property type="match status" value="1"/>
</dbReference>
<dbReference type="Pfam" id="PF01032">
    <property type="entry name" value="FecCD"/>
    <property type="match status" value="1"/>
</dbReference>
<evidence type="ECO:0000313" key="10">
    <source>
        <dbReference type="Proteomes" id="UP001589862"/>
    </source>
</evidence>
<feature type="transmembrane region" description="Helical" evidence="8">
    <location>
        <begin position="284"/>
        <end position="303"/>
    </location>
</feature>
<dbReference type="PANTHER" id="PTHR30472">
    <property type="entry name" value="FERRIC ENTEROBACTIN TRANSPORT SYSTEM PERMEASE PROTEIN"/>
    <property type="match status" value="1"/>
</dbReference>
<dbReference type="EMBL" id="JBHLUB010000032">
    <property type="protein sequence ID" value="MFC0582979.1"/>
    <property type="molecule type" value="Genomic_DNA"/>
</dbReference>
<evidence type="ECO:0000256" key="2">
    <source>
        <dbReference type="ARBA" id="ARBA00007935"/>
    </source>
</evidence>
<feature type="transmembrane region" description="Helical" evidence="8">
    <location>
        <begin position="66"/>
        <end position="87"/>
    </location>
</feature>
<evidence type="ECO:0000313" key="9">
    <source>
        <dbReference type="EMBL" id="MFC0582979.1"/>
    </source>
</evidence>
<feature type="transmembrane region" description="Helical" evidence="8">
    <location>
        <begin position="155"/>
        <end position="175"/>
    </location>
</feature>
<feature type="transmembrane region" description="Helical" evidence="8">
    <location>
        <begin position="121"/>
        <end position="143"/>
    </location>
</feature>
<keyword evidence="10" id="KW-1185">Reference proteome</keyword>
<evidence type="ECO:0000256" key="4">
    <source>
        <dbReference type="ARBA" id="ARBA00022475"/>
    </source>
</evidence>